<evidence type="ECO:0000313" key="3">
    <source>
        <dbReference type="Proteomes" id="UP000198406"/>
    </source>
</evidence>
<proteinExistence type="predicted"/>
<dbReference type="EMBL" id="BDSP01000245">
    <property type="protein sequence ID" value="GAX26417.1"/>
    <property type="molecule type" value="Genomic_DNA"/>
</dbReference>
<name>A0A1Z5KJP1_FISSO</name>
<comment type="caution">
    <text evidence="2">The sequence shown here is derived from an EMBL/GenBank/DDBJ whole genome shotgun (WGS) entry which is preliminary data.</text>
</comment>
<reference evidence="2 3" key="1">
    <citation type="journal article" date="2015" name="Plant Cell">
        <title>Oil accumulation by the oleaginous diatom Fistulifera solaris as revealed by the genome and transcriptome.</title>
        <authorList>
            <person name="Tanaka T."/>
            <person name="Maeda Y."/>
            <person name="Veluchamy A."/>
            <person name="Tanaka M."/>
            <person name="Abida H."/>
            <person name="Marechal E."/>
            <person name="Bowler C."/>
            <person name="Muto M."/>
            <person name="Sunaga Y."/>
            <person name="Tanaka M."/>
            <person name="Yoshino T."/>
            <person name="Taniguchi T."/>
            <person name="Fukuda Y."/>
            <person name="Nemoto M."/>
            <person name="Matsumoto M."/>
            <person name="Wong P.S."/>
            <person name="Aburatani S."/>
            <person name="Fujibuchi W."/>
        </authorList>
    </citation>
    <scope>NUCLEOTIDE SEQUENCE [LARGE SCALE GENOMIC DNA]</scope>
    <source>
        <strain evidence="2 3">JPCC DA0580</strain>
    </source>
</reference>
<gene>
    <name evidence="2" type="ORF">FisN_37Hu033</name>
</gene>
<dbReference type="Pfam" id="PF10184">
    <property type="entry name" value="DUF2358"/>
    <property type="match status" value="1"/>
</dbReference>
<evidence type="ECO:0000256" key="1">
    <source>
        <dbReference type="SAM" id="SignalP"/>
    </source>
</evidence>
<dbReference type="AlphaFoldDB" id="A0A1Z5KJP1"/>
<dbReference type="PANTHER" id="PTHR31094">
    <property type="entry name" value="RIKEN CDNA 2310061I04 GENE"/>
    <property type="match status" value="1"/>
</dbReference>
<dbReference type="Proteomes" id="UP000198406">
    <property type="component" value="Unassembled WGS sequence"/>
</dbReference>
<protein>
    <recommendedName>
        <fullName evidence="4">SnoaL-like domain-containing protein</fullName>
    </recommendedName>
</protein>
<evidence type="ECO:0000313" key="2">
    <source>
        <dbReference type="EMBL" id="GAX26417.1"/>
    </source>
</evidence>
<accession>A0A1Z5KJP1</accession>
<dbReference type="InParanoid" id="A0A1Z5KJP1"/>
<keyword evidence="3" id="KW-1185">Reference proteome</keyword>
<keyword evidence="1" id="KW-0732">Signal</keyword>
<feature type="chain" id="PRO_5012577316" description="SnoaL-like domain-containing protein" evidence="1">
    <location>
        <begin position="20"/>
        <end position="225"/>
    </location>
</feature>
<dbReference type="InterPro" id="IPR018790">
    <property type="entry name" value="DUF2358"/>
</dbReference>
<organism evidence="2 3">
    <name type="scientific">Fistulifera solaris</name>
    <name type="common">Oleaginous diatom</name>
    <dbReference type="NCBI Taxonomy" id="1519565"/>
    <lineage>
        <taxon>Eukaryota</taxon>
        <taxon>Sar</taxon>
        <taxon>Stramenopiles</taxon>
        <taxon>Ochrophyta</taxon>
        <taxon>Bacillariophyta</taxon>
        <taxon>Bacillariophyceae</taxon>
        <taxon>Bacillariophycidae</taxon>
        <taxon>Naviculales</taxon>
        <taxon>Naviculaceae</taxon>
        <taxon>Fistulifera</taxon>
    </lineage>
</organism>
<evidence type="ECO:0008006" key="4">
    <source>
        <dbReference type="Google" id="ProtNLM"/>
    </source>
</evidence>
<sequence length="225" mass="25486">MEILSILFLVLCLLAHCNAYLIAPQRQHKTAMRTKSEAPVIPEKAPLPTVLQQIVDERQEFQIHLGRAMDTLRKDMQNILTELPDFSIYHDELEVLDPSGVQLIGLEKYKSAIAFLQTFCRFWFAPKPVVQHRMVYDFCRSSIRIAWHAVLVPKVPWGRPLHVDGISLYTLDPTSGLISQHKIEKLVINQSPAQPPYGILSLLQQDALRLASPAPPLVGAIVQRK</sequence>
<dbReference type="PANTHER" id="PTHR31094:SF2">
    <property type="entry name" value="RIKEN CDNA 2310061I04 GENE"/>
    <property type="match status" value="1"/>
</dbReference>
<dbReference type="OrthoDB" id="44820at2759"/>
<feature type="signal peptide" evidence="1">
    <location>
        <begin position="1"/>
        <end position="19"/>
    </location>
</feature>